<dbReference type="Proteomes" id="UP000017246">
    <property type="component" value="Unassembled WGS sequence"/>
</dbReference>
<dbReference type="GO" id="GO:0019136">
    <property type="term" value="F:deoxynucleoside kinase activity"/>
    <property type="evidence" value="ECO:0007669"/>
    <property type="project" value="TreeGrafter"/>
</dbReference>
<evidence type="ECO:0000313" key="3">
    <source>
        <dbReference type="Proteomes" id="UP000017246"/>
    </source>
</evidence>
<evidence type="ECO:0000313" key="2">
    <source>
        <dbReference type="EMBL" id="CDI97742.1"/>
    </source>
</evidence>
<dbReference type="GO" id="GO:0005739">
    <property type="term" value="C:mitochondrion"/>
    <property type="evidence" value="ECO:0007669"/>
    <property type="project" value="TreeGrafter"/>
</dbReference>
<reference evidence="2" key="1">
    <citation type="journal article" date="2013" name="Nature">
        <title>The genomes of four tapeworm species reveal adaptations to parasitism.</title>
        <authorList>
            <person name="Tsai I.J."/>
            <person name="Zarowiecki M."/>
            <person name="Holroyd N."/>
            <person name="Garciarrubio A."/>
            <person name="Sanchez-Flores A."/>
            <person name="Brooks K.L."/>
            <person name="Tracey A."/>
            <person name="Bobes R.J."/>
            <person name="Fragoso G."/>
            <person name="Sciutto E."/>
            <person name="Aslett M."/>
            <person name="Beasley H."/>
            <person name="Bennett H.M."/>
            <person name="Cai J."/>
            <person name="Camicia F."/>
            <person name="Clark R."/>
            <person name="Cucher M."/>
            <person name="De Silva N."/>
            <person name="Day T.A."/>
            <person name="Deplazes P."/>
            <person name="Estrada K."/>
            <person name="Fernandez C."/>
            <person name="Holland P.W."/>
            <person name="Hou J."/>
            <person name="Hu S."/>
            <person name="Huckvale T."/>
            <person name="Hung S.S."/>
            <person name="Kamenetzky L."/>
            <person name="Keane J.A."/>
            <person name="Kiss F."/>
            <person name="Koziol U."/>
            <person name="Lambert O."/>
            <person name="Liu K."/>
            <person name="Luo X."/>
            <person name="Luo Y."/>
            <person name="Macchiaroli N."/>
            <person name="Nichol S."/>
            <person name="Paps J."/>
            <person name="Parkinson J."/>
            <person name="Pouchkina-Stantcheva N."/>
            <person name="Riddiford N."/>
            <person name="Rosenzvit M."/>
            <person name="Salinas G."/>
            <person name="Wasmuth J.D."/>
            <person name="Zamanian M."/>
            <person name="Zheng Y."/>
            <person name="Cai X."/>
            <person name="Soberon X."/>
            <person name="Olson P.D."/>
            <person name="Laclette J.P."/>
            <person name="Brehm K."/>
            <person name="Berriman M."/>
            <person name="Garciarrubio A."/>
            <person name="Bobes R.J."/>
            <person name="Fragoso G."/>
            <person name="Sanchez-Flores A."/>
            <person name="Estrada K."/>
            <person name="Cevallos M.A."/>
            <person name="Morett E."/>
            <person name="Gonzalez V."/>
            <person name="Portillo T."/>
            <person name="Ochoa-Leyva A."/>
            <person name="Jose M.V."/>
            <person name="Sciutto E."/>
            <person name="Landa A."/>
            <person name="Jimenez L."/>
            <person name="Valdes V."/>
            <person name="Carrero J.C."/>
            <person name="Larralde C."/>
            <person name="Morales-Montor J."/>
            <person name="Limon-Lason J."/>
            <person name="Soberon X."/>
            <person name="Laclette J.P."/>
        </authorList>
    </citation>
    <scope>NUCLEOTIDE SEQUENCE [LARGE SCALE GENOMIC DNA]</scope>
</reference>
<dbReference type="SUPFAM" id="SSF52540">
    <property type="entry name" value="P-loop containing nucleoside triphosphate hydrolases"/>
    <property type="match status" value="1"/>
</dbReference>
<dbReference type="OMA" id="CNEPLEN"/>
<dbReference type="eggNOG" id="KOG4235">
    <property type="taxonomic scope" value="Eukaryota"/>
</dbReference>
<sequence>MVTAFKRQAETQTAPVRLFERSINCGRRCFIEAMIRNHQLSDEDVEIFDEFYEWSRSLPIFQLDLIVYLQCSPEICAERIRKRGRRGESAISMDYLNQLHELHEDWLLGSKRDCVGAPVMVFDCDEPLEVLTDVYFQRRDQVLCGVHV</sequence>
<dbReference type="Gene3D" id="3.40.50.300">
    <property type="entry name" value="P-loop containing nucleotide triphosphate hydrolases"/>
    <property type="match status" value="1"/>
</dbReference>
<organism evidence="2 3">
    <name type="scientific">Echinococcus multilocularis</name>
    <name type="common">Fox tapeworm</name>
    <dbReference type="NCBI Taxonomy" id="6211"/>
    <lineage>
        <taxon>Eukaryota</taxon>
        <taxon>Metazoa</taxon>
        <taxon>Spiralia</taxon>
        <taxon>Lophotrochozoa</taxon>
        <taxon>Platyhelminthes</taxon>
        <taxon>Cestoda</taxon>
        <taxon>Eucestoda</taxon>
        <taxon>Cyclophyllidea</taxon>
        <taxon>Taeniidae</taxon>
        <taxon>Echinococcus</taxon>
    </lineage>
</organism>
<dbReference type="OrthoDB" id="567086at2759"/>
<dbReference type="InterPro" id="IPR050566">
    <property type="entry name" value="Deoxyribonucleoside_kinase"/>
</dbReference>
<name>A0A087VZI3_ECHMU</name>
<keyword evidence="2" id="KW-0418">Kinase</keyword>
<feature type="domain" description="Deoxynucleoside kinase" evidence="1">
    <location>
        <begin position="3"/>
        <end position="128"/>
    </location>
</feature>
<proteinExistence type="predicted"/>
<reference evidence="2" key="2">
    <citation type="submission" date="2015-11" db="EMBL/GenBank/DDBJ databases">
        <authorList>
            <person name="Zhang Y."/>
            <person name="Guo Z."/>
        </authorList>
    </citation>
    <scope>NUCLEOTIDE SEQUENCE</scope>
</reference>
<keyword evidence="2" id="KW-0808">Transferase</keyword>
<dbReference type="PANTHER" id="PTHR10513">
    <property type="entry name" value="DEOXYNUCLEOSIDE KINASE"/>
    <property type="match status" value="1"/>
</dbReference>
<dbReference type="InterPro" id="IPR027417">
    <property type="entry name" value="P-loop_NTPase"/>
</dbReference>
<dbReference type="InterPro" id="IPR031314">
    <property type="entry name" value="DNK_dom"/>
</dbReference>
<dbReference type="EMBL" id="LN902846">
    <property type="protein sequence ID" value="CDI97742.1"/>
    <property type="molecule type" value="Genomic_DNA"/>
</dbReference>
<dbReference type="STRING" id="6211.A0A087VZI3"/>
<evidence type="ECO:0000259" key="1">
    <source>
        <dbReference type="Pfam" id="PF01712"/>
    </source>
</evidence>
<accession>A0A087VZI3</accession>
<protein>
    <submittedName>
        <fullName evidence="2">Thymidine kinase</fullName>
    </submittedName>
</protein>
<dbReference type="PANTHER" id="PTHR10513:SF24">
    <property type="entry name" value="THYMIDINE KINASE 2, MITOCHONDRIAL"/>
    <property type="match status" value="1"/>
</dbReference>
<gene>
    <name evidence="2" type="ORF">EmuJ_000154250</name>
</gene>
<dbReference type="AlphaFoldDB" id="A0A087VZI3"/>
<keyword evidence="3" id="KW-1185">Reference proteome</keyword>
<dbReference type="Pfam" id="PF01712">
    <property type="entry name" value="dNK"/>
    <property type="match status" value="1"/>
</dbReference>